<comment type="caution">
    <text evidence="1">The sequence shown here is derived from an EMBL/GenBank/DDBJ whole genome shotgun (WGS) entry which is preliminary data.</text>
</comment>
<sequence length="148" mass="16039">MGHNHRRSFIPATTCSNGRTTTSLKEVGDAFVAYYQQLLGTPKPTTPIDSDIIQRGPRLPSHLQDALLAPCISSASYSVAVNGDLHGFFSGQCGVRQGDPLSPYMFICLTPSGRSRRITPRPPCGKPSSRLGRSSLNIVGAQRWRVSL</sequence>
<dbReference type="EMBL" id="RCHU01000714">
    <property type="protein sequence ID" value="TKR97776.1"/>
    <property type="molecule type" value="Genomic_DNA"/>
</dbReference>
<accession>A0A4U5PMV5</accession>
<name>A0A4U5PMV5_POPAL</name>
<evidence type="ECO:0008006" key="2">
    <source>
        <dbReference type="Google" id="ProtNLM"/>
    </source>
</evidence>
<dbReference type="AlphaFoldDB" id="A0A4U5PMV5"/>
<proteinExistence type="predicted"/>
<gene>
    <name evidence="1" type="ORF">D5086_0000209760</name>
</gene>
<protein>
    <recommendedName>
        <fullName evidence="2">Reverse transcriptase domain-containing protein</fullName>
    </recommendedName>
</protein>
<evidence type="ECO:0000313" key="1">
    <source>
        <dbReference type="EMBL" id="TKR97776.1"/>
    </source>
</evidence>
<reference evidence="1" key="1">
    <citation type="submission" date="2018-10" db="EMBL/GenBank/DDBJ databases">
        <title>Population genomic analysis revealed the cold adaptation of white poplar.</title>
        <authorList>
            <person name="Liu Y.-J."/>
        </authorList>
    </citation>
    <scope>NUCLEOTIDE SEQUENCE [LARGE SCALE GENOMIC DNA]</scope>
    <source>
        <strain evidence="1">PAL-ZL1</strain>
    </source>
</reference>
<organism evidence="1">
    <name type="scientific">Populus alba</name>
    <name type="common">White poplar</name>
    <dbReference type="NCBI Taxonomy" id="43335"/>
    <lineage>
        <taxon>Eukaryota</taxon>
        <taxon>Viridiplantae</taxon>
        <taxon>Streptophyta</taxon>
        <taxon>Embryophyta</taxon>
        <taxon>Tracheophyta</taxon>
        <taxon>Spermatophyta</taxon>
        <taxon>Magnoliopsida</taxon>
        <taxon>eudicotyledons</taxon>
        <taxon>Gunneridae</taxon>
        <taxon>Pentapetalae</taxon>
        <taxon>rosids</taxon>
        <taxon>fabids</taxon>
        <taxon>Malpighiales</taxon>
        <taxon>Salicaceae</taxon>
        <taxon>Saliceae</taxon>
        <taxon>Populus</taxon>
    </lineage>
</organism>